<feature type="transmembrane region" description="Helical" evidence="1">
    <location>
        <begin position="173"/>
        <end position="194"/>
    </location>
</feature>
<proteinExistence type="predicted"/>
<organism evidence="2">
    <name type="scientific">Woronichinia naegeliana WA131</name>
    <dbReference type="NCBI Taxonomy" id="2824559"/>
    <lineage>
        <taxon>Bacteria</taxon>
        <taxon>Bacillati</taxon>
        <taxon>Cyanobacteriota</taxon>
        <taxon>Cyanophyceae</taxon>
        <taxon>Synechococcales</taxon>
        <taxon>Coelosphaeriaceae</taxon>
        <taxon>Woronichinia</taxon>
    </lineage>
</organism>
<dbReference type="KEGG" id="wna:KA717_36245"/>
<evidence type="ECO:0000313" key="2">
    <source>
        <dbReference type="EMBL" id="UXE60855.1"/>
    </source>
</evidence>
<reference evidence="2" key="1">
    <citation type="submission" date="2021-04" db="EMBL/GenBank/DDBJ databases">
        <title>Genome sequence of Woronichinia naegeliana from Washington state freshwater lake bloom.</title>
        <authorList>
            <person name="Dreher T.W."/>
        </authorList>
    </citation>
    <scope>NUCLEOTIDE SEQUENCE</scope>
    <source>
        <strain evidence="2">WA131</strain>
    </source>
</reference>
<dbReference type="EMBL" id="CP073041">
    <property type="protein sequence ID" value="UXE60855.1"/>
    <property type="molecule type" value="Genomic_DNA"/>
</dbReference>
<keyword evidence="1" id="KW-1133">Transmembrane helix</keyword>
<keyword evidence="1" id="KW-0812">Transmembrane</keyword>
<name>A0A977KYQ8_9CYAN</name>
<accession>A0A977KYQ8</accession>
<gene>
    <name evidence="2" type="ORF">KA717_36245</name>
</gene>
<sequence>MVDTATRSIDFKDLAKRLYRHLLSDAIAQRHLAIVKGDRSIQGKEASPQTEPVNCFLEEGVLMVIIHLAETPALETTAIFSCTRDFLEKVGIAVDYPIKIYLVVDEALTNSSHNENTVSQPLTASFPQRTLSQSLATIASDSEPNPPLGWADFVQNQGQYFLNQRPAFLVNNLNWILLGLGLGGSVLFVGIYALSRPCVIGACVQLREAEQLMQASLFSDNEDLATHWLTIKQQFVEVQNKLETIPFWSPYYRHITQLQKDYQVRIPSVELLGQATRQAQQAKLLEQNEALSTTDWQQVKQAWEMAIALLGQLPSNSPYQAYAQKKRQVYRQNLLTAQQRLLEEQQATRHFGQATESAVLARIRSSAPKSLADLSLIATTWQEVIENLQQISPGTTVYEKVLKQLPVYRLEYKRVVMRRQQEEKAFLNYQQALALAKFAEKSELEQQWSIAVNHWQKALLTLKQIPPQSFLMEKVRPLLATYNLSLQQAQNRLKATLRSQNIKRDLETLCSQWNRACDYSISPQVIKVRLTSGYVQQIWNSALQAKSQGNVPGQAGVLNHLSQLEQTFQAISNQAGLPLEVYHAKGNRLTRYQPIR</sequence>
<evidence type="ECO:0000256" key="1">
    <source>
        <dbReference type="SAM" id="Phobius"/>
    </source>
</evidence>
<keyword evidence="1" id="KW-0472">Membrane</keyword>
<dbReference type="AlphaFoldDB" id="A0A977KYQ8"/>
<protein>
    <submittedName>
        <fullName evidence="2">Uncharacterized protein</fullName>
    </submittedName>
</protein>
<dbReference type="Proteomes" id="UP001065613">
    <property type="component" value="Chromosome"/>
</dbReference>